<comment type="similarity">
    <text evidence="2">Belongs to the methyl-accepting chemotaxis (MCP) protein family.</text>
</comment>
<sequence>MLRRTSHFVGVALKKLLTLKTGFIAYFAVLSLFLILMLLALQHLSHNIEQRKHLEAQRHQTTALSKDFKRISESISRQTIAFVSSEQVEFQDNFRHLLAIFTGAQPDQDGVANTMLDRFGELELEPSELALLRSAYEQTLELSHVQLEAIQTTSGQFDDGTGAISIALPNALMAKVLVFSQQYLQASTHITNTLDQFEHQFSQRLDNSLEQAGRSSDRAFGLALAALASFFITSTVALRLLYRSIKQPLDQGANLAKELAQGKLNAQLTVRRHDEFGTLLTALNGIGQGVQTVVHQIREQTGLIRDGSHAIVLGSQNLSEQILDQSTELNQTVKAMGQLADTVRQNAQQAQTADHLAQDTSSQVAQGNQAAHRLLDTINAIADSSHKMSEITKLIRSISFQTNILALNAAVEAARAGVHGHGFAVVAAEVRNLALRSTDALHQIATLISSSVEQTEQSSAAARSMAQVMANTQHKVNEMRGIVADIALASQDQATHIEYVNHVMTRLDQQGQSNRQLVEHSAHTAQEQLEQTTLLAQVVAHFSLDTALSEEPALSLSAAPSSRVYHSASAYRTQACTMSGS</sequence>
<dbReference type="Proteomes" id="UP000608923">
    <property type="component" value="Unassembled WGS sequence"/>
</dbReference>
<dbReference type="SUPFAM" id="SSF58104">
    <property type="entry name" value="Methyl-accepting chemotaxis protein (MCP) signaling domain"/>
    <property type="match status" value="1"/>
</dbReference>
<evidence type="ECO:0000256" key="2">
    <source>
        <dbReference type="ARBA" id="ARBA00029447"/>
    </source>
</evidence>
<dbReference type="AlphaFoldDB" id="A0A8H9ILY0"/>
<dbReference type="GO" id="GO:0007165">
    <property type="term" value="P:signal transduction"/>
    <property type="evidence" value="ECO:0007669"/>
    <property type="project" value="UniProtKB-KW"/>
</dbReference>
<dbReference type="Pfam" id="PF00672">
    <property type="entry name" value="HAMP"/>
    <property type="match status" value="1"/>
</dbReference>
<dbReference type="GO" id="GO:0004888">
    <property type="term" value="F:transmembrane signaling receptor activity"/>
    <property type="evidence" value="ECO:0007669"/>
    <property type="project" value="InterPro"/>
</dbReference>
<comment type="caution">
    <text evidence="7">The sequence shown here is derived from an EMBL/GenBank/DDBJ whole genome shotgun (WGS) entry which is preliminary data.</text>
</comment>
<dbReference type="Gene3D" id="1.10.287.950">
    <property type="entry name" value="Methyl-accepting chemotaxis protein"/>
    <property type="match status" value="1"/>
</dbReference>
<dbReference type="GO" id="GO:0006935">
    <property type="term" value="P:chemotaxis"/>
    <property type="evidence" value="ECO:0007669"/>
    <property type="project" value="UniProtKB-KW"/>
</dbReference>
<dbReference type="PANTHER" id="PTHR43531">
    <property type="entry name" value="PROTEIN ICFG"/>
    <property type="match status" value="1"/>
</dbReference>
<dbReference type="PROSITE" id="PS50111">
    <property type="entry name" value="CHEMOTAXIS_TRANSDUC_2"/>
    <property type="match status" value="1"/>
</dbReference>
<dbReference type="Pfam" id="PF00015">
    <property type="entry name" value="MCPsignal"/>
    <property type="match status" value="1"/>
</dbReference>
<dbReference type="SMART" id="SM00283">
    <property type="entry name" value="MA"/>
    <property type="match status" value="1"/>
</dbReference>
<evidence type="ECO:0000256" key="3">
    <source>
        <dbReference type="PROSITE-ProRule" id="PRU00284"/>
    </source>
</evidence>
<dbReference type="EMBL" id="BMZN01000004">
    <property type="protein sequence ID" value="GHC53491.1"/>
    <property type="molecule type" value="Genomic_DNA"/>
</dbReference>
<dbReference type="InterPro" id="IPR003660">
    <property type="entry name" value="HAMP_dom"/>
</dbReference>
<keyword evidence="4" id="KW-1133">Transmembrane helix</keyword>
<organism evidence="7 8">
    <name type="scientific">Alcaligenes pakistanensis</name>
    <dbReference type="NCBI Taxonomy" id="1482717"/>
    <lineage>
        <taxon>Bacteria</taxon>
        <taxon>Pseudomonadati</taxon>
        <taxon>Pseudomonadota</taxon>
        <taxon>Betaproteobacteria</taxon>
        <taxon>Burkholderiales</taxon>
        <taxon>Alcaligenaceae</taxon>
        <taxon>Alcaligenes</taxon>
    </lineage>
</organism>
<dbReference type="InterPro" id="IPR004089">
    <property type="entry name" value="MCPsignal_dom"/>
</dbReference>
<dbReference type="PANTHER" id="PTHR43531:SF11">
    <property type="entry name" value="METHYL-ACCEPTING CHEMOTAXIS PROTEIN 3"/>
    <property type="match status" value="1"/>
</dbReference>
<keyword evidence="4" id="KW-0812">Transmembrane</keyword>
<evidence type="ECO:0000259" key="5">
    <source>
        <dbReference type="PROSITE" id="PS50111"/>
    </source>
</evidence>
<reference evidence="8" key="1">
    <citation type="journal article" date="2019" name="Int. J. Syst. Evol. Microbiol.">
        <title>The Global Catalogue of Microorganisms (GCM) 10K type strain sequencing project: providing services to taxonomists for standard genome sequencing and annotation.</title>
        <authorList>
            <consortium name="The Broad Institute Genomics Platform"/>
            <consortium name="The Broad Institute Genome Sequencing Center for Infectious Disease"/>
            <person name="Wu L."/>
            <person name="Ma J."/>
        </authorList>
    </citation>
    <scope>NUCLEOTIDE SEQUENCE [LARGE SCALE GENOMIC DNA]</scope>
    <source>
        <strain evidence="8">KCTC 42083</strain>
    </source>
</reference>
<feature type="domain" description="Methyl-accepting transducer" evidence="5">
    <location>
        <begin position="300"/>
        <end position="529"/>
    </location>
</feature>
<dbReference type="InterPro" id="IPR004090">
    <property type="entry name" value="Chemotax_Me-accpt_rcpt"/>
</dbReference>
<evidence type="ECO:0000313" key="8">
    <source>
        <dbReference type="Proteomes" id="UP000608923"/>
    </source>
</evidence>
<name>A0A8H9ILY0_9BURK</name>
<accession>A0A8H9ILY0</accession>
<dbReference type="GO" id="GO:0005886">
    <property type="term" value="C:plasma membrane"/>
    <property type="evidence" value="ECO:0007669"/>
    <property type="project" value="TreeGrafter"/>
</dbReference>
<proteinExistence type="inferred from homology"/>
<evidence type="ECO:0000313" key="7">
    <source>
        <dbReference type="EMBL" id="GHC53491.1"/>
    </source>
</evidence>
<keyword evidence="1" id="KW-0145">Chemotaxis</keyword>
<evidence type="ECO:0000259" key="6">
    <source>
        <dbReference type="PROSITE" id="PS50885"/>
    </source>
</evidence>
<feature type="transmembrane region" description="Helical" evidence="4">
    <location>
        <begin position="219"/>
        <end position="242"/>
    </location>
</feature>
<keyword evidence="8" id="KW-1185">Reference proteome</keyword>
<feature type="domain" description="HAMP" evidence="6">
    <location>
        <begin position="243"/>
        <end position="295"/>
    </location>
</feature>
<dbReference type="PRINTS" id="PR00260">
    <property type="entry name" value="CHEMTRNSDUCR"/>
</dbReference>
<dbReference type="PROSITE" id="PS50885">
    <property type="entry name" value="HAMP"/>
    <property type="match status" value="1"/>
</dbReference>
<keyword evidence="4" id="KW-0472">Membrane</keyword>
<dbReference type="SMART" id="SM00304">
    <property type="entry name" value="HAMP"/>
    <property type="match status" value="1"/>
</dbReference>
<feature type="transmembrane region" description="Helical" evidence="4">
    <location>
        <begin position="23"/>
        <end position="41"/>
    </location>
</feature>
<keyword evidence="3" id="KW-0807">Transducer</keyword>
<gene>
    <name evidence="7" type="ORF">GCM10010096_27280</name>
</gene>
<evidence type="ECO:0000256" key="1">
    <source>
        <dbReference type="ARBA" id="ARBA00022500"/>
    </source>
</evidence>
<protein>
    <submittedName>
        <fullName evidence="7">Methyl-accepting chemotaxis protein</fullName>
    </submittedName>
</protein>
<evidence type="ECO:0000256" key="4">
    <source>
        <dbReference type="SAM" id="Phobius"/>
    </source>
</evidence>
<dbReference type="InterPro" id="IPR051310">
    <property type="entry name" value="MCP_chemotaxis"/>
</dbReference>
<dbReference type="CDD" id="cd06225">
    <property type="entry name" value="HAMP"/>
    <property type="match status" value="1"/>
</dbReference>